<feature type="transmembrane region" description="Helical" evidence="1">
    <location>
        <begin position="30"/>
        <end position="52"/>
    </location>
</feature>
<sequence>MSGLDAVKYSSDPIIPRYVVLLIDGEFSSIVRAQDVCMGVFIGFVSSILYFFRSSFAYLV</sequence>
<evidence type="ECO:0000313" key="3">
    <source>
        <dbReference type="Proteomes" id="UP001603857"/>
    </source>
</evidence>
<comment type="caution">
    <text evidence="2">The sequence shown here is derived from an EMBL/GenBank/DDBJ whole genome shotgun (WGS) entry which is preliminary data.</text>
</comment>
<dbReference type="AlphaFoldDB" id="A0ABD1NGU5"/>
<keyword evidence="3" id="KW-1185">Reference proteome</keyword>
<accession>A0ABD1NGU5</accession>
<reference evidence="2 3" key="1">
    <citation type="submission" date="2024-08" db="EMBL/GenBank/DDBJ databases">
        <title>Insights into the chromosomal genome structure of Flemingia macrophylla.</title>
        <authorList>
            <person name="Ding Y."/>
            <person name="Zhao Y."/>
            <person name="Bi W."/>
            <person name="Wu M."/>
            <person name="Zhao G."/>
            <person name="Gong Y."/>
            <person name="Li W."/>
            <person name="Zhang P."/>
        </authorList>
    </citation>
    <scope>NUCLEOTIDE SEQUENCE [LARGE SCALE GENOMIC DNA]</scope>
    <source>
        <strain evidence="2">DYQJB</strain>
        <tissue evidence="2">Leaf</tissue>
    </source>
</reference>
<keyword evidence="1" id="KW-0812">Transmembrane</keyword>
<proteinExistence type="predicted"/>
<keyword evidence="1" id="KW-1133">Transmembrane helix</keyword>
<protein>
    <submittedName>
        <fullName evidence="2">Uncharacterized protein</fullName>
    </submittedName>
</protein>
<gene>
    <name evidence="2" type="ORF">Fmac_001352</name>
</gene>
<dbReference type="Proteomes" id="UP001603857">
    <property type="component" value="Unassembled WGS sequence"/>
</dbReference>
<name>A0ABD1NGU5_9FABA</name>
<evidence type="ECO:0000313" key="2">
    <source>
        <dbReference type="EMBL" id="KAL2347352.1"/>
    </source>
</evidence>
<evidence type="ECO:0000256" key="1">
    <source>
        <dbReference type="SAM" id="Phobius"/>
    </source>
</evidence>
<dbReference type="EMBL" id="JBGMDY010000001">
    <property type="protein sequence ID" value="KAL2347352.1"/>
    <property type="molecule type" value="Genomic_DNA"/>
</dbReference>
<organism evidence="2 3">
    <name type="scientific">Flemingia macrophylla</name>
    <dbReference type="NCBI Taxonomy" id="520843"/>
    <lineage>
        <taxon>Eukaryota</taxon>
        <taxon>Viridiplantae</taxon>
        <taxon>Streptophyta</taxon>
        <taxon>Embryophyta</taxon>
        <taxon>Tracheophyta</taxon>
        <taxon>Spermatophyta</taxon>
        <taxon>Magnoliopsida</taxon>
        <taxon>eudicotyledons</taxon>
        <taxon>Gunneridae</taxon>
        <taxon>Pentapetalae</taxon>
        <taxon>rosids</taxon>
        <taxon>fabids</taxon>
        <taxon>Fabales</taxon>
        <taxon>Fabaceae</taxon>
        <taxon>Papilionoideae</taxon>
        <taxon>50 kb inversion clade</taxon>
        <taxon>NPAAA clade</taxon>
        <taxon>indigoferoid/millettioid clade</taxon>
        <taxon>Phaseoleae</taxon>
        <taxon>Flemingia</taxon>
    </lineage>
</organism>
<keyword evidence="1" id="KW-0472">Membrane</keyword>